<gene>
    <name evidence="2" type="ORF">DFR48_101744</name>
</gene>
<dbReference type="Pfam" id="PF07796">
    <property type="entry name" value="DUF1638"/>
    <property type="match status" value="1"/>
</dbReference>
<dbReference type="EMBL" id="QPIX01000001">
    <property type="protein sequence ID" value="RCW28726.1"/>
    <property type="molecule type" value="Genomic_DNA"/>
</dbReference>
<feature type="domain" description="DUF1638" evidence="1">
    <location>
        <begin position="100"/>
        <end position="257"/>
    </location>
</feature>
<organism evidence="2 3">
    <name type="scientific">Ciceribacter lividus</name>
    <dbReference type="NCBI Taxonomy" id="1197950"/>
    <lineage>
        <taxon>Bacteria</taxon>
        <taxon>Pseudomonadati</taxon>
        <taxon>Pseudomonadota</taxon>
        <taxon>Alphaproteobacteria</taxon>
        <taxon>Hyphomicrobiales</taxon>
        <taxon>Rhizobiaceae</taxon>
        <taxon>Ciceribacter</taxon>
    </lineage>
</organism>
<keyword evidence="3" id="KW-1185">Reference proteome</keyword>
<name>A0A6I7HSH9_9HYPH</name>
<evidence type="ECO:0000259" key="1">
    <source>
        <dbReference type="Pfam" id="PF07796"/>
    </source>
</evidence>
<dbReference type="AlphaFoldDB" id="A0A6I7HSH9"/>
<evidence type="ECO:0000313" key="2">
    <source>
        <dbReference type="EMBL" id="RCW28726.1"/>
    </source>
</evidence>
<reference evidence="2 3" key="1">
    <citation type="submission" date="2018-07" db="EMBL/GenBank/DDBJ databases">
        <title>Genomic Encyclopedia of Type Strains, Phase IV (KMG-IV): sequencing the most valuable type-strain genomes for metagenomic binning, comparative biology and taxonomic classification.</title>
        <authorList>
            <person name="Goeker M."/>
        </authorList>
    </citation>
    <scope>NUCLEOTIDE SEQUENCE [LARGE SCALE GENOMIC DNA]</scope>
    <source>
        <strain evidence="2 3">DSM 25528</strain>
    </source>
</reference>
<comment type="caution">
    <text evidence="2">The sequence shown here is derived from an EMBL/GenBank/DDBJ whole genome shotgun (WGS) entry which is preliminary data.</text>
</comment>
<dbReference type="InterPro" id="IPR012437">
    <property type="entry name" value="DUF1638"/>
</dbReference>
<proteinExistence type="predicted"/>
<accession>A0A6I7HSH9</accession>
<protein>
    <submittedName>
        <fullName evidence="2">Uncharacterized protein DUF1638</fullName>
    </submittedName>
</protein>
<dbReference type="Proteomes" id="UP000252582">
    <property type="component" value="Unassembled WGS sequence"/>
</dbReference>
<sequence>MRLRGDPNCVDGIGRILAHVRLVLLQPTRVMPDARRTLAIASFLKIMTANSVNDGDQVFGSASLRRGAAGKVHVIACGAIAREILAVKALNGLDHLTLECLPAIWHVWPDRIAPSLRQKIAEARAEGHEKIFIGYAECGTQGEIDRICREEGIERLSGPHCYAFFTGTEKFLAECESEFTAFYLTDLITRQFEAFVIEPLKLDRHPEIRDMVFGNYTKIVYLAQTEDAELQAKAKWAADYLKLAYEYRFTGYGDLEHELKAVAAPRNGG</sequence>
<evidence type="ECO:0000313" key="3">
    <source>
        <dbReference type="Proteomes" id="UP000252582"/>
    </source>
</evidence>